<comment type="caution">
    <text evidence="1">The sequence shown here is derived from an EMBL/GenBank/DDBJ whole genome shotgun (WGS) entry which is preliminary data.</text>
</comment>
<keyword evidence="2" id="KW-1185">Reference proteome</keyword>
<protein>
    <submittedName>
        <fullName evidence="1">Uncharacterized protein</fullName>
    </submittedName>
</protein>
<dbReference type="EMBL" id="CM055728">
    <property type="protein sequence ID" value="KAJ8017004.1"/>
    <property type="molecule type" value="Genomic_DNA"/>
</dbReference>
<gene>
    <name evidence="1" type="ORF">DPEC_G00013260</name>
</gene>
<evidence type="ECO:0000313" key="1">
    <source>
        <dbReference type="EMBL" id="KAJ8017004.1"/>
    </source>
</evidence>
<organism evidence="1 2">
    <name type="scientific">Dallia pectoralis</name>
    <name type="common">Alaska blackfish</name>
    <dbReference type="NCBI Taxonomy" id="75939"/>
    <lineage>
        <taxon>Eukaryota</taxon>
        <taxon>Metazoa</taxon>
        <taxon>Chordata</taxon>
        <taxon>Craniata</taxon>
        <taxon>Vertebrata</taxon>
        <taxon>Euteleostomi</taxon>
        <taxon>Actinopterygii</taxon>
        <taxon>Neopterygii</taxon>
        <taxon>Teleostei</taxon>
        <taxon>Protacanthopterygii</taxon>
        <taxon>Esociformes</taxon>
        <taxon>Umbridae</taxon>
        <taxon>Dallia</taxon>
    </lineage>
</organism>
<name>A0ACC2HLZ6_DALPE</name>
<accession>A0ACC2HLZ6</accession>
<evidence type="ECO:0000313" key="2">
    <source>
        <dbReference type="Proteomes" id="UP001157502"/>
    </source>
</evidence>
<sequence length="72" mass="8031">MQKAQDSEICGSVESHQLLAVLEYRDNEGSRQPQCVLNVCGGQRCAPAEEAKRGFCNSWQALWRVVDAKSFT</sequence>
<dbReference type="Proteomes" id="UP001157502">
    <property type="component" value="Chromosome 1"/>
</dbReference>
<reference evidence="1" key="1">
    <citation type="submission" date="2021-05" db="EMBL/GenBank/DDBJ databases">
        <authorList>
            <person name="Pan Q."/>
            <person name="Jouanno E."/>
            <person name="Zahm M."/>
            <person name="Klopp C."/>
            <person name="Cabau C."/>
            <person name="Louis A."/>
            <person name="Berthelot C."/>
            <person name="Parey E."/>
            <person name="Roest Crollius H."/>
            <person name="Montfort J."/>
            <person name="Robinson-Rechavi M."/>
            <person name="Bouchez O."/>
            <person name="Lampietro C."/>
            <person name="Lopez Roques C."/>
            <person name="Donnadieu C."/>
            <person name="Postlethwait J."/>
            <person name="Bobe J."/>
            <person name="Dillon D."/>
            <person name="Chandos A."/>
            <person name="von Hippel F."/>
            <person name="Guiguen Y."/>
        </authorList>
    </citation>
    <scope>NUCLEOTIDE SEQUENCE</scope>
    <source>
        <strain evidence="1">YG-Jan2019</strain>
    </source>
</reference>
<proteinExistence type="predicted"/>